<keyword evidence="3" id="KW-1185">Reference proteome</keyword>
<feature type="compositionally biased region" description="Polar residues" evidence="1">
    <location>
        <begin position="14"/>
        <end position="24"/>
    </location>
</feature>
<feature type="compositionally biased region" description="Polar residues" evidence="1">
    <location>
        <begin position="53"/>
        <end position="76"/>
    </location>
</feature>
<proteinExistence type="predicted"/>
<feature type="compositionally biased region" description="Polar residues" evidence="1">
    <location>
        <begin position="107"/>
        <end position="124"/>
    </location>
</feature>
<dbReference type="OrthoDB" id="5099072at2759"/>
<comment type="caution">
    <text evidence="2">The sequence shown here is derived from an EMBL/GenBank/DDBJ whole genome shotgun (WGS) entry which is preliminary data.</text>
</comment>
<gene>
    <name evidence="2" type="ORF">CEP54_010245</name>
</gene>
<evidence type="ECO:0000256" key="1">
    <source>
        <dbReference type="SAM" id="MobiDB-lite"/>
    </source>
</evidence>
<dbReference type="AlphaFoldDB" id="A0A428PL35"/>
<reference evidence="2 3" key="1">
    <citation type="submission" date="2017-06" db="EMBL/GenBank/DDBJ databases">
        <title>Comparative genomic analysis of Ambrosia Fusariam Clade fungi.</title>
        <authorList>
            <person name="Stajich J.E."/>
            <person name="Carrillo J."/>
            <person name="Kijimoto T."/>
            <person name="Eskalen A."/>
            <person name="O'Donnell K."/>
            <person name="Kasson M."/>
        </authorList>
    </citation>
    <scope>NUCLEOTIDE SEQUENCE [LARGE SCALE GENOMIC DNA]</scope>
    <source>
        <strain evidence="2 3">NRRL62584</strain>
    </source>
</reference>
<sequence>MQGPLQVQVPRRGQPTSSFIHQSNTYPDAINTWLRQDETEEPWHNLVSIVVPSTSRGAPLSGSTTMPSDNAATQGSARRDESIAGVTATHMPDTSSSNVHTRPKSKSVPSYNEQREPTNTNQRPQPDKNAL</sequence>
<feature type="region of interest" description="Disordered" evidence="1">
    <location>
        <begin position="1"/>
        <end position="24"/>
    </location>
</feature>
<evidence type="ECO:0000313" key="2">
    <source>
        <dbReference type="EMBL" id="RSL53744.1"/>
    </source>
</evidence>
<feature type="region of interest" description="Disordered" evidence="1">
    <location>
        <begin position="53"/>
        <end position="131"/>
    </location>
</feature>
<name>A0A428PL35_9HYPO</name>
<protein>
    <submittedName>
        <fullName evidence="2">Uncharacterized protein</fullName>
    </submittedName>
</protein>
<dbReference type="EMBL" id="NKCI01000119">
    <property type="protein sequence ID" value="RSL53744.1"/>
    <property type="molecule type" value="Genomic_DNA"/>
</dbReference>
<evidence type="ECO:0000313" key="3">
    <source>
        <dbReference type="Proteomes" id="UP000288168"/>
    </source>
</evidence>
<accession>A0A428PL35</accession>
<organism evidence="2 3">
    <name type="scientific">Fusarium duplospermum</name>
    <dbReference type="NCBI Taxonomy" id="1325734"/>
    <lineage>
        <taxon>Eukaryota</taxon>
        <taxon>Fungi</taxon>
        <taxon>Dikarya</taxon>
        <taxon>Ascomycota</taxon>
        <taxon>Pezizomycotina</taxon>
        <taxon>Sordariomycetes</taxon>
        <taxon>Hypocreomycetidae</taxon>
        <taxon>Hypocreales</taxon>
        <taxon>Nectriaceae</taxon>
        <taxon>Fusarium</taxon>
        <taxon>Fusarium solani species complex</taxon>
    </lineage>
</organism>
<dbReference type="Proteomes" id="UP000288168">
    <property type="component" value="Unassembled WGS sequence"/>
</dbReference>